<reference evidence="1" key="1">
    <citation type="submission" date="2019-10" db="EMBL/GenBank/DDBJ databases">
        <title>Draft genome sequece of Microseira wollei NIES-4236.</title>
        <authorList>
            <person name="Yamaguchi H."/>
            <person name="Suzuki S."/>
            <person name="Kawachi M."/>
        </authorList>
    </citation>
    <scope>NUCLEOTIDE SEQUENCE</scope>
    <source>
        <strain evidence="1">NIES-4236</strain>
    </source>
</reference>
<dbReference type="AlphaFoldDB" id="A0AAV3XSJ8"/>
<evidence type="ECO:0000313" key="2">
    <source>
        <dbReference type="Proteomes" id="UP001050975"/>
    </source>
</evidence>
<proteinExistence type="predicted"/>
<dbReference type="EMBL" id="BLAY01000241">
    <property type="protein sequence ID" value="GET43672.1"/>
    <property type="molecule type" value="Genomic_DNA"/>
</dbReference>
<evidence type="ECO:0000313" key="1">
    <source>
        <dbReference type="EMBL" id="GET43672.1"/>
    </source>
</evidence>
<keyword evidence="2" id="KW-1185">Reference proteome</keyword>
<gene>
    <name evidence="1" type="ORF">MiSe_84970</name>
</gene>
<comment type="caution">
    <text evidence="1">The sequence shown here is derived from an EMBL/GenBank/DDBJ whole genome shotgun (WGS) entry which is preliminary data.</text>
</comment>
<dbReference type="Proteomes" id="UP001050975">
    <property type="component" value="Unassembled WGS sequence"/>
</dbReference>
<organism evidence="1 2">
    <name type="scientific">Microseira wollei NIES-4236</name>
    <dbReference type="NCBI Taxonomy" id="2530354"/>
    <lineage>
        <taxon>Bacteria</taxon>
        <taxon>Bacillati</taxon>
        <taxon>Cyanobacteriota</taxon>
        <taxon>Cyanophyceae</taxon>
        <taxon>Oscillatoriophycideae</taxon>
        <taxon>Aerosakkonematales</taxon>
        <taxon>Aerosakkonemataceae</taxon>
        <taxon>Microseira</taxon>
    </lineage>
</organism>
<sequence>MTQKGENQDQKQKKRCEFAGEFVSGSPDSPNKICAYKCKGYGALATFPWPKDQPCPPSFDGNFPEP</sequence>
<accession>A0AAV3XSJ8</accession>
<name>A0AAV3XSJ8_9CYAN</name>
<protein>
    <submittedName>
        <fullName evidence="1">Uncharacterized protein</fullName>
    </submittedName>
</protein>